<evidence type="ECO:0000259" key="7">
    <source>
        <dbReference type="PROSITE" id="PS50887"/>
    </source>
</evidence>
<dbReference type="Pfam" id="PF00990">
    <property type="entry name" value="GGDEF"/>
    <property type="match status" value="1"/>
</dbReference>
<keyword evidence="3" id="KW-0472">Membrane</keyword>
<evidence type="ECO:0000313" key="8">
    <source>
        <dbReference type="EMBL" id="OWW20932.1"/>
    </source>
</evidence>
<protein>
    <recommendedName>
        <fullName evidence="10">Diguanylate cyclase</fullName>
    </recommendedName>
</protein>
<dbReference type="CDD" id="cd00130">
    <property type="entry name" value="PAS"/>
    <property type="match status" value="2"/>
</dbReference>
<dbReference type="SMART" id="SM00267">
    <property type="entry name" value="GGDEF"/>
    <property type="match status" value="1"/>
</dbReference>
<reference evidence="8 9" key="1">
    <citation type="submission" date="2016-02" db="EMBL/GenBank/DDBJ databases">
        <authorList>
            <person name="Wen L."/>
            <person name="He K."/>
            <person name="Yang H."/>
        </authorList>
    </citation>
    <scope>NUCLEOTIDE SEQUENCE [LARGE SCALE GENOMIC DNA]</scope>
    <source>
        <strain evidence="8 9">TSA40</strain>
    </source>
</reference>
<feature type="domain" description="EAL" evidence="6">
    <location>
        <begin position="695"/>
        <end position="948"/>
    </location>
</feature>
<evidence type="ECO:0000256" key="2">
    <source>
        <dbReference type="SAM" id="Coils"/>
    </source>
</evidence>
<dbReference type="SMART" id="SM00052">
    <property type="entry name" value="EAL"/>
    <property type="match status" value="1"/>
</dbReference>
<keyword evidence="3" id="KW-0812">Transmembrane</keyword>
<dbReference type="PROSITE" id="PS50887">
    <property type="entry name" value="GGDEF"/>
    <property type="match status" value="1"/>
</dbReference>
<keyword evidence="3" id="KW-1133">Transmembrane helix</keyword>
<dbReference type="Pfam" id="PF13426">
    <property type="entry name" value="PAS_9"/>
    <property type="match status" value="2"/>
</dbReference>
<dbReference type="Gene3D" id="3.30.450.20">
    <property type="entry name" value="PAS domain"/>
    <property type="match status" value="2"/>
</dbReference>
<dbReference type="AlphaFoldDB" id="A0A254THY5"/>
<sequence length="949" mass="106816">MDTSNGKRFNLRRYYSLVSFAFILLIAIALGWISHHFAVAELLSLSEQKNVALATTFRNSLWPQFDQFVRKSYGLSADSLKASPELPILRNHAVSLMRDTDVVKIKLYNLDGVTVFSTDIKQIGQQKRSNGGFQAARIGHVASELTHRDTFDAFEHVIEDRDLASSYLPIQDESGDIVAVFELYSDITRFVQQMEEALFYVVGTVVLLLAALYAVLYAVVARAHRIILRQRQSLEIANSLLDTRVRERTTALVEANRDLSEKIIERRRAEEEAKLLLIEKDAILNNIAEGVAFLCSRTVLTCNQQMEALFGFHEGAFIGKHINRLFGALYRQSGLTRDILVELKQGSIFRRELELARRDGTCFWAELTVRPLAMDMPGGSVWVVSDISERKKAEERMRLAAKVFDNTQEGVTITDRDTQILAVNKAFTEVTGFTEEEVLGMRPSLLQSGRQDRTFYDEMWRSLDQCGQWKGEIWNRRKSGELYPEWLSISTVRNDSGEVSHYVGVFSDITEIKRSQEKVSFLAYHDPLTQLPNRLLFHDRLAQAIQRAEREETMFAVFFIDLDHFKNINDSLGHHVGDRLLKTVAEQMSAQLRKADTIARLGGDEFIVMVEEIDGAHDAALVAEKLTAVFQKPIALEGHELYVTSSVGICLYPLDGADPNTLVRNADAAMYRAKNHGRNQFHFYEQEMTAYAFERLELESAVRKALANEEFFLCYQPLIDLGTRRMSGAEVLVRWNHPEQGVLPPARFISLAEDSGLIVPLGEWVLRTACRQLRAWRDDGFDVPRVAVNISVRQLERKGFAALVAAILDECGLPASSLELELTESVLMETEEAFEVLEELDALGVRLSVDDFGTGYSSLSYLKRLPVHTLKIDRSFIMDVAEHGNNQAIVRAMIAMAKTLGLEAVAEGVESAGQAEFLTGEGCDQAQGYLFGKPVPSDAFRLAWAAAEV</sequence>
<dbReference type="FunFam" id="3.20.20.450:FF:000001">
    <property type="entry name" value="Cyclic di-GMP phosphodiesterase yahA"/>
    <property type="match status" value="1"/>
</dbReference>
<dbReference type="Pfam" id="PF00563">
    <property type="entry name" value="EAL"/>
    <property type="match status" value="1"/>
</dbReference>
<dbReference type="RefSeq" id="WP_088707789.1">
    <property type="nucleotide sequence ID" value="NZ_LSTO01000001.1"/>
</dbReference>
<proteinExistence type="predicted"/>
<dbReference type="PANTHER" id="PTHR44757:SF2">
    <property type="entry name" value="BIOFILM ARCHITECTURE MAINTENANCE PROTEIN MBAA"/>
    <property type="match status" value="1"/>
</dbReference>
<dbReference type="SUPFAM" id="SSF55073">
    <property type="entry name" value="Nucleotide cyclase"/>
    <property type="match status" value="1"/>
</dbReference>
<evidence type="ECO:0000256" key="1">
    <source>
        <dbReference type="ARBA" id="ARBA00051114"/>
    </source>
</evidence>
<keyword evidence="2" id="KW-0175">Coiled coil</keyword>
<dbReference type="InterPro" id="IPR000160">
    <property type="entry name" value="GGDEF_dom"/>
</dbReference>
<dbReference type="PROSITE" id="PS50113">
    <property type="entry name" value="PAC"/>
    <property type="match status" value="2"/>
</dbReference>
<dbReference type="SMART" id="SM00086">
    <property type="entry name" value="PAC"/>
    <property type="match status" value="2"/>
</dbReference>
<dbReference type="PROSITE" id="PS50883">
    <property type="entry name" value="EAL"/>
    <property type="match status" value="1"/>
</dbReference>
<dbReference type="Proteomes" id="UP000197535">
    <property type="component" value="Unassembled WGS sequence"/>
</dbReference>
<dbReference type="SUPFAM" id="SSF55785">
    <property type="entry name" value="PYP-like sensor domain (PAS domain)"/>
    <property type="match status" value="2"/>
</dbReference>
<dbReference type="GO" id="GO:0071732">
    <property type="term" value="P:cellular response to nitric oxide"/>
    <property type="evidence" value="ECO:0007669"/>
    <property type="project" value="UniProtKB-ARBA"/>
</dbReference>
<dbReference type="Gene3D" id="3.20.20.450">
    <property type="entry name" value="EAL domain"/>
    <property type="match status" value="1"/>
</dbReference>
<comment type="caution">
    <text evidence="8">The sequence shown here is derived from an EMBL/GenBank/DDBJ whole genome shotgun (WGS) entry which is preliminary data.</text>
</comment>
<dbReference type="InterPro" id="IPR001633">
    <property type="entry name" value="EAL_dom"/>
</dbReference>
<dbReference type="Gene3D" id="3.30.70.270">
    <property type="match status" value="1"/>
</dbReference>
<dbReference type="SMART" id="SM00091">
    <property type="entry name" value="PAS"/>
    <property type="match status" value="2"/>
</dbReference>
<dbReference type="PROSITE" id="PS50112">
    <property type="entry name" value="PAS"/>
    <property type="match status" value="1"/>
</dbReference>
<organism evidence="8 9">
    <name type="scientific">Noviherbaspirillum denitrificans</name>
    <dbReference type="NCBI Taxonomy" id="1968433"/>
    <lineage>
        <taxon>Bacteria</taxon>
        <taxon>Pseudomonadati</taxon>
        <taxon>Pseudomonadota</taxon>
        <taxon>Betaproteobacteria</taxon>
        <taxon>Burkholderiales</taxon>
        <taxon>Oxalobacteraceae</taxon>
        <taxon>Noviherbaspirillum</taxon>
    </lineage>
</organism>
<name>A0A254THY5_9BURK</name>
<dbReference type="EMBL" id="LSTO01000001">
    <property type="protein sequence ID" value="OWW20932.1"/>
    <property type="molecule type" value="Genomic_DNA"/>
</dbReference>
<dbReference type="CDD" id="cd01949">
    <property type="entry name" value="GGDEF"/>
    <property type="match status" value="1"/>
</dbReference>
<dbReference type="SUPFAM" id="SSF141868">
    <property type="entry name" value="EAL domain-like"/>
    <property type="match status" value="1"/>
</dbReference>
<gene>
    <name evidence="8" type="ORF">AYR66_17120</name>
</gene>
<dbReference type="InterPro" id="IPR052155">
    <property type="entry name" value="Biofilm_reg_signaling"/>
</dbReference>
<evidence type="ECO:0000259" key="4">
    <source>
        <dbReference type="PROSITE" id="PS50112"/>
    </source>
</evidence>
<evidence type="ECO:0000256" key="3">
    <source>
        <dbReference type="SAM" id="Phobius"/>
    </source>
</evidence>
<feature type="domain" description="GGDEF" evidence="7">
    <location>
        <begin position="553"/>
        <end position="686"/>
    </location>
</feature>
<evidence type="ECO:0000259" key="6">
    <source>
        <dbReference type="PROSITE" id="PS50883"/>
    </source>
</evidence>
<dbReference type="InterPro" id="IPR000700">
    <property type="entry name" value="PAS-assoc_C"/>
</dbReference>
<dbReference type="NCBIfam" id="TIGR00254">
    <property type="entry name" value="GGDEF"/>
    <property type="match status" value="1"/>
</dbReference>
<dbReference type="InterPro" id="IPR035965">
    <property type="entry name" value="PAS-like_dom_sf"/>
</dbReference>
<dbReference type="PANTHER" id="PTHR44757">
    <property type="entry name" value="DIGUANYLATE CYCLASE DGCP"/>
    <property type="match status" value="1"/>
</dbReference>
<dbReference type="FunFam" id="3.30.70.270:FF:000001">
    <property type="entry name" value="Diguanylate cyclase domain protein"/>
    <property type="match status" value="1"/>
</dbReference>
<dbReference type="InterPro" id="IPR035919">
    <property type="entry name" value="EAL_sf"/>
</dbReference>
<accession>A0A254THY5</accession>
<evidence type="ECO:0008006" key="10">
    <source>
        <dbReference type="Google" id="ProtNLM"/>
    </source>
</evidence>
<evidence type="ECO:0000259" key="5">
    <source>
        <dbReference type="PROSITE" id="PS50113"/>
    </source>
</evidence>
<evidence type="ECO:0000313" key="9">
    <source>
        <dbReference type="Proteomes" id="UP000197535"/>
    </source>
</evidence>
<comment type="catalytic activity">
    <reaction evidence="1">
        <text>3',3'-c-di-GMP + H2O = 5'-phosphoguanylyl(3'-&gt;5')guanosine + H(+)</text>
        <dbReference type="Rhea" id="RHEA:24902"/>
        <dbReference type="ChEBI" id="CHEBI:15377"/>
        <dbReference type="ChEBI" id="CHEBI:15378"/>
        <dbReference type="ChEBI" id="CHEBI:58754"/>
        <dbReference type="ChEBI" id="CHEBI:58805"/>
        <dbReference type="EC" id="3.1.4.52"/>
    </reaction>
    <physiologicalReaction direction="left-to-right" evidence="1">
        <dbReference type="Rhea" id="RHEA:24903"/>
    </physiologicalReaction>
</comment>
<keyword evidence="9" id="KW-1185">Reference proteome</keyword>
<dbReference type="InterPro" id="IPR029787">
    <property type="entry name" value="Nucleotide_cyclase"/>
</dbReference>
<dbReference type="InterPro" id="IPR000014">
    <property type="entry name" value="PAS"/>
</dbReference>
<dbReference type="CDD" id="cd01948">
    <property type="entry name" value="EAL"/>
    <property type="match status" value="1"/>
</dbReference>
<dbReference type="InterPro" id="IPR043128">
    <property type="entry name" value="Rev_trsase/Diguanyl_cyclase"/>
</dbReference>
<dbReference type="GO" id="GO:0071111">
    <property type="term" value="F:cyclic-guanylate-specific phosphodiesterase activity"/>
    <property type="evidence" value="ECO:0007669"/>
    <property type="project" value="UniProtKB-EC"/>
</dbReference>
<dbReference type="NCBIfam" id="TIGR00229">
    <property type="entry name" value="sensory_box"/>
    <property type="match status" value="2"/>
</dbReference>
<dbReference type="OrthoDB" id="9813903at2"/>
<feature type="domain" description="PAC" evidence="5">
    <location>
        <begin position="349"/>
        <end position="399"/>
    </location>
</feature>
<feature type="coiled-coil region" evidence="2">
    <location>
        <begin position="252"/>
        <end position="286"/>
    </location>
</feature>
<dbReference type="InterPro" id="IPR001610">
    <property type="entry name" value="PAC"/>
</dbReference>
<feature type="domain" description="PAC" evidence="5">
    <location>
        <begin position="469"/>
        <end position="521"/>
    </location>
</feature>
<feature type="domain" description="PAS" evidence="4">
    <location>
        <begin position="396"/>
        <end position="440"/>
    </location>
</feature>
<feature type="transmembrane region" description="Helical" evidence="3">
    <location>
        <begin position="14"/>
        <end position="33"/>
    </location>
</feature>
<feature type="transmembrane region" description="Helical" evidence="3">
    <location>
        <begin position="197"/>
        <end position="220"/>
    </location>
</feature>